<reference evidence="3" key="1">
    <citation type="submission" date="2017-03" db="EMBL/GenBank/DDBJ databases">
        <authorList>
            <person name="Rodrigo-Torres L."/>
            <person name="Arahal R.D."/>
            <person name="Lucena T."/>
        </authorList>
    </citation>
    <scope>NUCLEOTIDE SEQUENCE [LARGE SCALE GENOMIC DNA]</scope>
    <source>
        <strain evidence="3">CECT 8370</strain>
    </source>
</reference>
<evidence type="ECO:0000256" key="1">
    <source>
        <dbReference type="SAM" id="Coils"/>
    </source>
</evidence>
<proteinExistence type="predicted"/>
<organism evidence="2 3">
    <name type="scientific">Roseovarius gaetbuli</name>
    <dbReference type="NCBI Taxonomy" id="1356575"/>
    <lineage>
        <taxon>Bacteria</taxon>
        <taxon>Pseudomonadati</taxon>
        <taxon>Pseudomonadota</taxon>
        <taxon>Alphaproteobacteria</taxon>
        <taxon>Rhodobacterales</taxon>
        <taxon>Roseobacteraceae</taxon>
        <taxon>Roseovarius</taxon>
    </lineage>
</organism>
<keyword evidence="3" id="KW-1185">Reference proteome</keyword>
<name>A0A1X7ACZ8_9RHOB</name>
<evidence type="ECO:0000313" key="3">
    <source>
        <dbReference type="Proteomes" id="UP000194012"/>
    </source>
</evidence>
<gene>
    <name evidence="2" type="ORF">ROG8370_03920</name>
</gene>
<sequence length="434" mass="49262">MNTTNFGGDYPIFSTLGQVGQSLTPEWVETQKKSLIRELTEVDQKIVHAEEEQLASSEDQFTLKLQKQAYEGFEKSQENLTIQRLQRDSLAFNIADLRNYFRSIQAKLADLKNSQTVQETLGSVVFETCPACLEPILDVPEHVCHLCKTPIQPEKQRDQMVSMINELALQIRDTETIIARKTEELDTVNERFGAATFKWERASRNLAEVRSRPTSESQAKIRELQSRRGYLERQIEEQDRNAAIANKVGEISQKKGQISTLIQKLKDENTAFETAVEKRIASAYTAISDEVKSFLKRDFPREKEFQQPDSVQFDFGANKISVNGSSYFSASSRAFLKTSFIVGFLMAATKHGFFRHFRIALVDTIEDKGMEDLRSHNLQNLVVERSNEAGVEHQVIFATSKISPDLDTDEFVVGRYYTEAEPTLNFSTGSGRAV</sequence>
<dbReference type="Proteomes" id="UP000194012">
    <property type="component" value="Unassembled WGS sequence"/>
</dbReference>
<keyword evidence="1" id="KW-0175">Coiled coil</keyword>
<accession>A0A1X7ACZ8</accession>
<dbReference type="EMBL" id="FWFJ01000094">
    <property type="protein sequence ID" value="SLN76873.1"/>
    <property type="molecule type" value="Genomic_DNA"/>
</dbReference>
<evidence type="ECO:0008006" key="4">
    <source>
        <dbReference type="Google" id="ProtNLM"/>
    </source>
</evidence>
<protein>
    <recommendedName>
        <fullName evidence="4">Chromosome partition protein Smc</fullName>
    </recommendedName>
</protein>
<evidence type="ECO:0000313" key="2">
    <source>
        <dbReference type="EMBL" id="SLN76873.1"/>
    </source>
</evidence>
<dbReference type="AlphaFoldDB" id="A0A1X7ACZ8"/>
<feature type="coiled-coil region" evidence="1">
    <location>
        <begin position="164"/>
        <end position="191"/>
    </location>
</feature>